<evidence type="ECO:0000256" key="2">
    <source>
        <dbReference type="ARBA" id="ARBA00023026"/>
    </source>
</evidence>
<dbReference type="EMBL" id="BAABJQ010000013">
    <property type="protein sequence ID" value="GAA5190188.1"/>
    <property type="molecule type" value="Genomic_DNA"/>
</dbReference>
<accession>A0ABP9S3E1</accession>
<evidence type="ECO:0000313" key="4">
    <source>
        <dbReference type="EMBL" id="GAA5190188.1"/>
    </source>
</evidence>
<feature type="region of interest" description="Disordered" evidence="3">
    <location>
        <begin position="134"/>
        <end position="218"/>
    </location>
</feature>
<dbReference type="InterPro" id="IPR007312">
    <property type="entry name" value="Phosphoesterase"/>
</dbReference>
<name>A0ABP9S3E1_9ACTN</name>
<feature type="region of interest" description="Disordered" evidence="3">
    <location>
        <begin position="1"/>
        <end position="22"/>
    </location>
</feature>
<evidence type="ECO:0000256" key="1">
    <source>
        <dbReference type="ARBA" id="ARBA00022801"/>
    </source>
</evidence>
<feature type="region of interest" description="Disordered" evidence="3">
    <location>
        <begin position="68"/>
        <end position="102"/>
    </location>
</feature>
<keyword evidence="1" id="KW-0378">Hydrolase</keyword>
<proteinExistence type="predicted"/>
<dbReference type="Proteomes" id="UP001501570">
    <property type="component" value="Unassembled WGS sequence"/>
</dbReference>
<protein>
    <recommendedName>
        <fullName evidence="6">Phospholipase C</fullName>
    </recommendedName>
</protein>
<evidence type="ECO:0000256" key="3">
    <source>
        <dbReference type="SAM" id="MobiDB-lite"/>
    </source>
</evidence>
<reference evidence="5" key="1">
    <citation type="journal article" date="2019" name="Int. J. Syst. Evol. Microbiol.">
        <title>The Global Catalogue of Microorganisms (GCM) 10K type strain sequencing project: providing services to taxonomists for standard genome sequencing and annotation.</title>
        <authorList>
            <consortium name="The Broad Institute Genomics Platform"/>
            <consortium name="The Broad Institute Genome Sequencing Center for Infectious Disease"/>
            <person name="Wu L."/>
            <person name="Ma J."/>
        </authorList>
    </citation>
    <scope>NUCLEOTIDE SEQUENCE [LARGE SCALE GENOMIC DNA]</scope>
    <source>
        <strain evidence="5">JCM 18304</strain>
    </source>
</reference>
<feature type="compositionally biased region" description="Polar residues" evidence="3">
    <location>
        <begin position="181"/>
        <end position="192"/>
    </location>
</feature>
<dbReference type="InterPro" id="IPR017850">
    <property type="entry name" value="Alkaline_phosphatase_core_sf"/>
</dbReference>
<gene>
    <name evidence="4" type="ORF">GCM10023322_44770</name>
</gene>
<dbReference type="Gene3D" id="3.40.720.10">
    <property type="entry name" value="Alkaline Phosphatase, subunit A"/>
    <property type="match status" value="1"/>
</dbReference>
<feature type="compositionally biased region" description="Polar residues" evidence="3">
    <location>
        <begin position="74"/>
        <end position="84"/>
    </location>
</feature>
<evidence type="ECO:0008006" key="6">
    <source>
        <dbReference type="Google" id="ProtNLM"/>
    </source>
</evidence>
<keyword evidence="5" id="KW-1185">Reference proteome</keyword>
<organism evidence="4 5">
    <name type="scientific">Rugosimonospora acidiphila</name>
    <dbReference type="NCBI Taxonomy" id="556531"/>
    <lineage>
        <taxon>Bacteria</taxon>
        <taxon>Bacillati</taxon>
        <taxon>Actinomycetota</taxon>
        <taxon>Actinomycetes</taxon>
        <taxon>Micromonosporales</taxon>
        <taxon>Micromonosporaceae</taxon>
        <taxon>Rugosimonospora</taxon>
    </lineage>
</organism>
<feature type="compositionally biased region" description="Low complexity" evidence="3">
    <location>
        <begin position="146"/>
        <end position="162"/>
    </location>
</feature>
<evidence type="ECO:0000313" key="5">
    <source>
        <dbReference type="Proteomes" id="UP001501570"/>
    </source>
</evidence>
<keyword evidence="2" id="KW-0843">Virulence</keyword>
<comment type="caution">
    <text evidence="4">The sequence shown here is derived from an EMBL/GenBank/DDBJ whole genome shotgun (WGS) entry which is preliminary data.</text>
</comment>
<dbReference type="Pfam" id="PF04185">
    <property type="entry name" value="Phosphoesterase"/>
    <property type="match status" value="1"/>
</dbReference>
<sequence>MAAGAVLPSAAQANGPGKPSKPCLYGDIRDVKHVVILMQENRSFDHYFGSLSGVRGFDDRSTITLPGGAPVFRQPTTIGGQSQYPWHLSDTPPEGSEDPETVAQTSAGLGHSWEDQHGAWYGGLMNGWMSRPTTTRRTVRTRTTCRRTAAPRTRWTRSSTAPAGTTCRSGWPATPPGRGATSGTWRTASTASPAELQPRAHRPSRHPANAVRGAGVKRTGAAGPRLSAAKWMMMFFGRAYSEWGSIPSGTVMGIGPRVLALLTPDATPA</sequence>